<dbReference type="OrthoDB" id="536211at2759"/>
<dbReference type="Gene3D" id="3.40.390.10">
    <property type="entry name" value="Collagenase (Catalytic Domain)"/>
    <property type="match status" value="1"/>
</dbReference>
<dbReference type="GO" id="GO:0046872">
    <property type="term" value="F:metal ion binding"/>
    <property type="evidence" value="ECO:0007669"/>
    <property type="project" value="UniProtKB-KW"/>
</dbReference>
<keyword evidence="5" id="KW-0378">Hydrolase</keyword>
<evidence type="ECO:0000313" key="11">
    <source>
        <dbReference type="EMBL" id="KAF1916501.1"/>
    </source>
</evidence>
<evidence type="ECO:0000256" key="8">
    <source>
        <dbReference type="ARBA" id="ARBA00023157"/>
    </source>
</evidence>
<dbReference type="Pfam" id="PF05572">
    <property type="entry name" value="Peptidase_M43"/>
    <property type="match status" value="1"/>
</dbReference>
<dbReference type="Proteomes" id="UP000800096">
    <property type="component" value="Unassembled WGS sequence"/>
</dbReference>
<evidence type="ECO:0000256" key="3">
    <source>
        <dbReference type="ARBA" id="ARBA00022723"/>
    </source>
</evidence>
<comment type="similarity">
    <text evidence="1">Belongs to the peptidase M43B family.</text>
</comment>
<proteinExistence type="inferred from homology"/>
<sequence length="240" mass="26892">MQLKHCFFALVAASISSASDICGTPTPTEEQVWRAVSLQAQDLNAQDRDISLVNKTAIEINVLQDAFKPHNITFKLGRGDVSVEPKWSDNCMERQMKQRLQKGTYADMNVYFFPSMACANSEQLPHNRLLGYVTDFPDDKTANTKRQILDAVHVRADTVPGGKFENFDMGMTLVHEVGHWLGLFHTFQGGCYGYGDGVSDTPYEDDTTADYYSGTCNRRRDSCTTPGLDPVENYMDYSAE</sequence>
<dbReference type="GO" id="GO:0008237">
    <property type="term" value="F:metallopeptidase activity"/>
    <property type="evidence" value="ECO:0007669"/>
    <property type="project" value="UniProtKB-KW"/>
</dbReference>
<dbReference type="GO" id="GO:0006508">
    <property type="term" value="P:proteolysis"/>
    <property type="evidence" value="ECO:0007669"/>
    <property type="project" value="UniProtKB-KW"/>
</dbReference>
<protein>
    <recommendedName>
        <fullName evidence="10">Peptidase M43 pregnancy-associated plasma-A domain-containing protein</fullName>
    </recommendedName>
</protein>
<evidence type="ECO:0000256" key="9">
    <source>
        <dbReference type="SAM" id="SignalP"/>
    </source>
</evidence>
<accession>A0A6A5QL69</accession>
<evidence type="ECO:0000259" key="10">
    <source>
        <dbReference type="Pfam" id="PF05572"/>
    </source>
</evidence>
<evidence type="ECO:0000256" key="6">
    <source>
        <dbReference type="ARBA" id="ARBA00022833"/>
    </source>
</evidence>
<keyword evidence="2" id="KW-0645">Protease</keyword>
<feature type="domain" description="Peptidase M43 pregnancy-associated plasma-A" evidence="10">
    <location>
        <begin position="169"/>
        <end position="238"/>
    </location>
</feature>
<feature type="chain" id="PRO_5025591145" description="Peptidase M43 pregnancy-associated plasma-A domain-containing protein" evidence="9">
    <location>
        <begin position="19"/>
        <end position="240"/>
    </location>
</feature>
<evidence type="ECO:0000256" key="7">
    <source>
        <dbReference type="ARBA" id="ARBA00023049"/>
    </source>
</evidence>
<keyword evidence="3" id="KW-0479">Metal-binding</keyword>
<feature type="signal peptide" evidence="9">
    <location>
        <begin position="1"/>
        <end position="18"/>
    </location>
</feature>
<keyword evidence="12" id="KW-1185">Reference proteome</keyword>
<dbReference type="InterPro" id="IPR024079">
    <property type="entry name" value="MetalloPept_cat_dom_sf"/>
</dbReference>
<dbReference type="AlphaFoldDB" id="A0A6A5QL69"/>
<evidence type="ECO:0000256" key="5">
    <source>
        <dbReference type="ARBA" id="ARBA00022801"/>
    </source>
</evidence>
<keyword evidence="6" id="KW-0862">Zinc</keyword>
<gene>
    <name evidence="11" type="ORF">BDU57DRAFT_474935</name>
</gene>
<name>A0A6A5QL69_AMPQU</name>
<evidence type="ECO:0000256" key="2">
    <source>
        <dbReference type="ARBA" id="ARBA00022670"/>
    </source>
</evidence>
<dbReference type="EMBL" id="ML979135">
    <property type="protein sequence ID" value="KAF1916501.1"/>
    <property type="molecule type" value="Genomic_DNA"/>
</dbReference>
<dbReference type="PANTHER" id="PTHR47466:SF1">
    <property type="entry name" value="METALLOPROTEASE MEP1 (AFU_ORTHOLOGUE AFUA_1G07730)-RELATED"/>
    <property type="match status" value="1"/>
</dbReference>
<evidence type="ECO:0000313" key="12">
    <source>
        <dbReference type="Proteomes" id="UP000800096"/>
    </source>
</evidence>
<keyword evidence="4 9" id="KW-0732">Signal</keyword>
<dbReference type="PANTHER" id="PTHR47466">
    <property type="match status" value="1"/>
</dbReference>
<dbReference type="SUPFAM" id="SSF55486">
    <property type="entry name" value="Metalloproteases ('zincins'), catalytic domain"/>
    <property type="match status" value="1"/>
</dbReference>
<reference evidence="11" key="1">
    <citation type="journal article" date="2020" name="Stud. Mycol.">
        <title>101 Dothideomycetes genomes: a test case for predicting lifestyles and emergence of pathogens.</title>
        <authorList>
            <person name="Haridas S."/>
            <person name="Albert R."/>
            <person name="Binder M."/>
            <person name="Bloem J."/>
            <person name="Labutti K."/>
            <person name="Salamov A."/>
            <person name="Andreopoulos B."/>
            <person name="Baker S."/>
            <person name="Barry K."/>
            <person name="Bills G."/>
            <person name="Bluhm B."/>
            <person name="Cannon C."/>
            <person name="Castanera R."/>
            <person name="Culley D."/>
            <person name="Daum C."/>
            <person name="Ezra D."/>
            <person name="Gonzalez J."/>
            <person name="Henrissat B."/>
            <person name="Kuo A."/>
            <person name="Liang C."/>
            <person name="Lipzen A."/>
            <person name="Lutzoni F."/>
            <person name="Magnuson J."/>
            <person name="Mondo S."/>
            <person name="Nolan M."/>
            <person name="Ohm R."/>
            <person name="Pangilinan J."/>
            <person name="Park H.-J."/>
            <person name="Ramirez L."/>
            <person name="Alfaro M."/>
            <person name="Sun H."/>
            <person name="Tritt A."/>
            <person name="Yoshinaga Y."/>
            <person name="Zwiers L.-H."/>
            <person name="Turgeon B."/>
            <person name="Goodwin S."/>
            <person name="Spatafora J."/>
            <person name="Crous P."/>
            <person name="Grigoriev I."/>
        </authorList>
    </citation>
    <scope>NUCLEOTIDE SEQUENCE</scope>
    <source>
        <strain evidence="11">HMLAC05119</strain>
    </source>
</reference>
<organism evidence="11 12">
    <name type="scientific">Ampelomyces quisqualis</name>
    <name type="common">Powdery mildew agent</name>
    <dbReference type="NCBI Taxonomy" id="50730"/>
    <lineage>
        <taxon>Eukaryota</taxon>
        <taxon>Fungi</taxon>
        <taxon>Dikarya</taxon>
        <taxon>Ascomycota</taxon>
        <taxon>Pezizomycotina</taxon>
        <taxon>Dothideomycetes</taxon>
        <taxon>Pleosporomycetidae</taxon>
        <taxon>Pleosporales</taxon>
        <taxon>Pleosporineae</taxon>
        <taxon>Phaeosphaeriaceae</taxon>
        <taxon>Ampelomyces</taxon>
    </lineage>
</organism>
<dbReference type="InterPro" id="IPR008754">
    <property type="entry name" value="Peptidase_M43"/>
</dbReference>
<evidence type="ECO:0000256" key="1">
    <source>
        <dbReference type="ARBA" id="ARBA00008721"/>
    </source>
</evidence>
<keyword evidence="7" id="KW-0482">Metalloprotease</keyword>
<evidence type="ECO:0000256" key="4">
    <source>
        <dbReference type="ARBA" id="ARBA00022729"/>
    </source>
</evidence>
<keyword evidence="8" id="KW-1015">Disulfide bond</keyword>